<protein>
    <submittedName>
        <fullName evidence="1">Uncharacterized protein</fullName>
    </submittedName>
</protein>
<accession>A0A0F9JAZ5</accession>
<evidence type="ECO:0000313" key="1">
    <source>
        <dbReference type="EMBL" id="KKM66964.1"/>
    </source>
</evidence>
<name>A0A0F9JAZ5_9ZZZZ</name>
<dbReference type="EMBL" id="LAZR01010432">
    <property type="protein sequence ID" value="KKM66964.1"/>
    <property type="molecule type" value="Genomic_DNA"/>
</dbReference>
<gene>
    <name evidence="1" type="ORF">LCGC14_1475870</name>
</gene>
<feature type="non-terminal residue" evidence="1">
    <location>
        <position position="1"/>
    </location>
</feature>
<sequence length="25" mass="2872">QILGKEQITENFIESINVLTSFKYG</sequence>
<dbReference type="AlphaFoldDB" id="A0A0F9JAZ5"/>
<reference evidence="1" key="1">
    <citation type="journal article" date="2015" name="Nature">
        <title>Complex archaea that bridge the gap between prokaryotes and eukaryotes.</title>
        <authorList>
            <person name="Spang A."/>
            <person name="Saw J.H."/>
            <person name="Jorgensen S.L."/>
            <person name="Zaremba-Niedzwiedzka K."/>
            <person name="Martijn J."/>
            <person name="Lind A.E."/>
            <person name="van Eijk R."/>
            <person name="Schleper C."/>
            <person name="Guy L."/>
            <person name="Ettema T.J."/>
        </authorList>
    </citation>
    <scope>NUCLEOTIDE SEQUENCE</scope>
</reference>
<proteinExistence type="predicted"/>
<organism evidence="1">
    <name type="scientific">marine sediment metagenome</name>
    <dbReference type="NCBI Taxonomy" id="412755"/>
    <lineage>
        <taxon>unclassified sequences</taxon>
        <taxon>metagenomes</taxon>
        <taxon>ecological metagenomes</taxon>
    </lineage>
</organism>
<comment type="caution">
    <text evidence="1">The sequence shown here is derived from an EMBL/GenBank/DDBJ whole genome shotgun (WGS) entry which is preliminary data.</text>
</comment>